<dbReference type="Proteomes" id="UP000199642">
    <property type="component" value="Unassembled WGS sequence"/>
</dbReference>
<sequence>MKSKLKIGVALSGGGVRGISHLGVLQALNEMGIFPTKISGTSAGAIAGAMFCAGYEPKEVLKIIVETNYFKFLRPAISLTGILKMSSIEGLFRTYLSHNDFAQLKTPLAVAATDINKGKVIYFSEGELIQPIMASSCIPGMFEPIKIGNKFLVDGGVLNNLPVEPLDGTCDYVIGVNCNQLPEESNIRNMKGLIERAVIMSMNYNVYSRKAKCDYFIEAPGLGKYGVFDIKKAAELFQAGYQETMRFAEENPSIAELTNSPKPQPSL</sequence>
<accession>A0A1I2WXI1</accession>
<dbReference type="EMBL" id="FOPC01000014">
    <property type="protein sequence ID" value="SFH04381.1"/>
    <property type="molecule type" value="Genomic_DNA"/>
</dbReference>
<keyword evidence="7" id="KW-1185">Reference proteome</keyword>
<proteinExistence type="predicted"/>
<organism evidence="6 7">
    <name type="scientific">Algoriphagus hitonicola</name>
    <dbReference type="NCBI Taxonomy" id="435880"/>
    <lineage>
        <taxon>Bacteria</taxon>
        <taxon>Pseudomonadati</taxon>
        <taxon>Bacteroidota</taxon>
        <taxon>Cytophagia</taxon>
        <taxon>Cytophagales</taxon>
        <taxon>Cyclobacteriaceae</taxon>
        <taxon>Algoriphagus</taxon>
    </lineage>
</organism>
<evidence type="ECO:0000256" key="4">
    <source>
        <dbReference type="PROSITE-ProRule" id="PRU01161"/>
    </source>
</evidence>
<dbReference type="PANTHER" id="PTHR14226">
    <property type="entry name" value="NEUROPATHY TARGET ESTERASE/SWISS CHEESE D.MELANOGASTER"/>
    <property type="match status" value="1"/>
</dbReference>
<dbReference type="PROSITE" id="PS51635">
    <property type="entry name" value="PNPLA"/>
    <property type="match status" value="1"/>
</dbReference>
<evidence type="ECO:0000313" key="7">
    <source>
        <dbReference type="Proteomes" id="UP000199642"/>
    </source>
</evidence>
<keyword evidence="3 4" id="KW-0443">Lipid metabolism</keyword>
<dbReference type="SUPFAM" id="SSF52151">
    <property type="entry name" value="FabD/lysophospholipase-like"/>
    <property type="match status" value="1"/>
</dbReference>
<dbReference type="InterPro" id="IPR002641">
    <property type="entry name" value="PNPLA_dom"/>
</dbReference>
<feature type="active site" description="Nucleophile" evidence="4">
    <location>
        <position position="42"/>
    </location>
</feature>
<dbReference type="OrthoDB" id="9770965at2"/>
<gene>
    <name evidence="6" type="ORF">SAMN04487988_11437</name>
</gene>
<keyword evidence="2 4" id="KW-0442">Lipid degradation</keyword>
<feature type="active site" description="Proton acceptor" evidence="4">
    <location>
        <position position="154"/>
    </location>
</feature>
<dbReference type="RefSeq" id="WP_092793665.1">
    <property type="nucleotide sequence ID" value="NZ_FOPC01000014.1"/>
</dbReference>
<evidence type="ECO:0000256" key="3">
    <source>
        <dbReference type="ARBA" id="ARBA00023098"/>
    </source>
</evidence>
<dbReference type="GO" id="GO:0016042">
    <property type="term" value="P:lipid catabolic process"/>
    <property type="evidence" value="ECO:0007669"/>
    <property type="project" value="UniProtKB-UniRule"/>
</dbReference>
<evidence type="ECO:0000259" key="5">
    <source>
        <dbReference type="PROSITE" id="PS51635"/>
    </source>
</evidence>
<feature type="short sequence motif" description="DGA/G" evidence="4">
    <location>
        <begin position="154"/>
        <end position="156"/>
    </location>
</feature>
<evidence type="ECO:0000313" key="6">
    <source>
        <dbReference type="EMBL" id="SFH04381.1"/>
    </source>
</evidence>
<feature type="short sequence motif" description="GXSXG" evidence="4">
    <location>
        <begin position="40"/>
        <end position="44"/>
    </location>
</feature>
<feature type="domain" description="PNPLA" evidence="5">
    <location>
        <begin position="9"/>
        <end position="167"/>
    </location>
</feature>
<dbReference type="Gene3D" id="3.40.1090.10">
    <property type="entry name" value="Cytosolic phospholipase A2 catalytic domain"/>
    <property type="match status" value="2"/>
</dbReference>
<feature type="short sequence motif" description="GXGXXG" evidence="4">
    <location>
        <begin position="13"/>
        <end position="18"/>
    </location>
</feature>
<evidence type="ECO:0000256" key="2">
    <source>
        <dbReference type="ARBA" id="ARBA00022963"/>
    </source>
</evidence>
<reference evidence="7" key="1">
    <citation type="submission" date="2016-10" db="EMBL/GenBank/DDBJ databases">
        <authorList>
            <person name="Varghese N."/>
            <person name="Submissions S."/>
        </authorList>
    </citation>
    <scope>NUCLEOTIDE SEQUENCE [LARGE SCALE GENOMIC DNA]</scope>
    <source>
        <strain evidence="7">DSM 19315</strain>
    </source>
</reference>
<keyword evidence="1 4" id="KW-0378">Hydrolase</keyword>
<dbReference type="PANTHER" id="PTHR14226:SF78">
    <property type="entry name" value="SLR0060 PROTEIN"/>
    <property type="match status" value="1"/>
</dbReference>
<dbReference type="CDD" id="cd07205">
    <property type="entry name" value="Pat_PNPLA6_PNPLA7_NTE1_like"/>
    <property type="match status" value="1"/>
</dbReference>
<protein>
    <submittedName>
        <fullName evidence="6">NTE family protein</fullName>
    </submittedName>
</protein>
<dbReference type="Pfam" id="PF01734">
    <property type="entry name" value="Patatin"/>
    <property type="match status" value="1"/>
</dbReference>
<evidence type="ECO:0000256" key="1">
    <source>
        <dbReference type="ARBA" id="ARBA00022801"/>
    </source>
</evidence>
<name>A0A1I2WXI1_9BACT</name>
<dbReference type="AlphaFoldDB" id="A0A1I2WXI1"/>
<dbReference type="InterPro" id="IPR050301">
    <property type="entry name" value="NTE"/>
</dbReference>
<dbReference type="GO" id="GO:0016787">
    <property type="term" value="F:hydrolase activity"/>
    <property type="evidence" value="ECO:0007669"/>
    <property type="project" value="UniProtKB-UniRule"/>
</dbReference>
<dbReference type="STRING" id="435880.SAMN04487988_11437"/>
<dbReference type="InterPro" id="IPR016035">
    <property type="entry name" value="Acyl_Trfase/lysoPLipase"/>
</dbReference>